<dbReference type="Proteomes" id="UP000256964">
    <property type="component" value="Unassembled WGS sequence"/>
</dbReference>
<evidence type="ECO:0000256" key="2">
    <source>
        <dbReference type="SAM" id="MobiDB-lite"/>
    </source>
</evidence>
<dbReference type="InterPro" id="IPR018289">
    <property type="entry name" value="MULE_transposase_dom"/>
</dbReference>
<dbReference type="STRING" id="139420.A0A371CMG8"/>
<organism evidence="4 5">
    <name type="scientific">Lentinus brumalis</name>
    <dbReference type="NCBI Taxonomy" id="2498619"/>
    <lineage>
        <taxon>Eukaryota</taxon>
        <taxon>Fungi</taxon>
        <taxon>Dikarya</taxon>
        <taxon>Basidiomycota</taxon>
        <taxon>Agaricomycotina</taxon>
        <taxon>Agaricomycetes</taxon>
        <taxon>Polyporales</taxon>
        <taxon>Polyporaceae</taxon>
        <taxon>Lentinus</taxon>
    </lineage>
</organism>
<feature type="region of interest" description="Disordered" evidence="2">
    <location>
        <begin position="517"/>
        <end position="537"/>
    </location>
</feature>
<feature type="region of interest" description="Disordered" evidence="2">
    <location>
        <begin position="51"/>
        <end position="81"/>
    </location>
</feature>
<dbReference type="Pfam" id="PF10551">
    <property type="entry name" value="MULE"/>
    <property type="match status" value="1"/>
</dbReference>
<feature type="domain" description="SWIM-type" evidence="3">
    <location>
        <begin position="715"/>
        <end position="748"/>
    </location>
</feature>
<dbReference type="OrthoDB" id="2437251at2759"/>
<name>A0A371CMG8_9APHY</name>
<sequence>MQVQARVDVVAAAPLELPPRERAARVAKVLGEFTNLHWTYEAKRDRKQTKTTQFSYSCAQSAEREHKEKVPKTDKTRDSRRMPRFHCNGWLHIVAGRDIATMDITVKHEVEHVAYKDIYLPDKWKEYIRDNARNQTPGQIWRHIVREELRNQTLRKIKLGFSSKAVYYHWLVVSREEWKLDDDPIKSARKFILERGEEHGIAPLDVPAEPGTEVLAFQVTDFVEEWAKNTQELAMDSTWNTNGANFEMFAAVADAKGSGIPLAFLLIRTTKEAVPGSKQTILERFLRKLRALGVHPEFTLSDKDWSEINAMRAVWPNAKHQLCFWHALRAIKQRLAKNKEHPAAYDAEAAHEKFEFIDLNFVPAAQQDPQADIPIIPPPPQNPLPRVRLLLRGRPSVMMASCPKIVLTREAIERALGTGDESDSPDEADDTETFNVEAASGSSVRPPKQGEMYEEGESEDEDVEGEGMVADDEERSDAGNFWADRAEAEAWGDEEAEPDWAEIEDDLRHQVDEFAEDDSDIEPDENEDVPATSEEMRTGPSCTDYVFCPLSHRLPILRLFAKHASQHPLLPERHGETRTSDDIWRDAVAEMYHHCRANNLCDVWAYLWNSWYSPSRWSLWARAAYSTGIPCKRTTMMVEALWRNLKRLVLHLYNRPPIDLAVYAIITKAIPPYRLTLFNIVTDSRAGRSQKLTQSQQALKRSWTRLTKVVIRGVYQTDITRWTCDCGAQKYHAYLLCKHLVHAAGRLSPSWWPSAVRFHLPPFYTVPINGVTADPPEPTTNRAWLTRMPKTYEESDVEDMDVMDDVEIPEFERRPSSPIQSSPEKAPATGRDGLMRLGAGAGGGFDLDDEDDVDLDEVIRLLRHAAEILEEQREEADPRFINNAKRRMRGALTWTRNIEQHIARRTLPKTNAQGRKGGQAAVDVVGYRYQESR</sequence>
<feature type="compositionally biased region" description="Basic and acidic residues" evidence="2">
    <location>
        <begin position="62"/>
        <end position="81"/>
    </location>
</feature>
<feature type="region of interest" description="Disordered" evidence="2">
    <location>
        <begin position="812"/>
        <end position="831"/>
    </location>
</feature>
<evidence type="ECO:0000313" key="5">
    <source>
        <dbReference type="Proteomes" id="UP000256964"/>
    </source>
</evidence>
<dbReference type="GO" id="GO:0008270">
    <property type="term" value="F:zinc ion binding"/>
    <property type="evidence" value="ECO:0007669"/>
    <property type="project" value="UniProtKB-KW"/>
</dbReference>
<dbReference type="AlphaFoldDB" id="A0A371CMG8"/>
<feature type="compositionally biased region" description="Acidic residues" evidence="2">
    <location>
        <begin position="452"/>
        <end position="475"/>
    </location>
</feature>
<evidence type="ECO:0000259" key="3">
    <source>
        <dbReference type="PROSITE" id="PS50966"/>
    </source>
</evidence>
<proteinExistence type="predicted"/>
<dbReference type="PROSITE" id="PS00018">
    <property type="entry name" value="EF_HAND_1"/>
    <property type="match status" value="1"/>
</dbReference>
<evidence type="ECO:0000313" key="4">
    <source>
        <dbReference type="EMBL" id="RDX41470.1"/>
    </source>
</evidence>
<feature type="compositionally biased region" description="Polar residues" evidence="2">
    <location>
        <begin position="51"/>
        <end position="60"/>
    </location>
</feature>
<reference evidence="4 5" key="1">
    <citation type="journal article" date="2018" name="Biotechnol. Biofuels">
        <title>Integrative visual omics of the white-rot fungus Polyporus brumalis exposes the biotechnological potential of its oxidative enzymes for delignifying raw plant biomass.</title>
        <authorList>
            <person name="Miyauchi S."/>
            <person name="Rancon A."/>
            <person name="Drula E."/>
            <person name="Hage H."/>
            <person name="Chaduli D."/>
            <person name="Favel A."/>
            <person name="Grisel S."/>
            <person name="Henrissat B."/>
            <person name="Herpoel-Gimbert I."/>
            <person name="Ruiz-Duenas F.J."/>
            <person name="Chevret D."/>
            <person name="Hainaut M."/>
            <person name="Lin J."/>
            <person name="Wang M."/>
            <person name="Pangilinan J."/>
            <person name="Lipzen A."/>
            <person name="Lesage-Meessen L."/>
            <person name="Navarro D."/>
            <person name="Riley R."/>
            <person name="Grigoriev I.V."/>
            <person name="Zhou S."/>
            <person name="Raouche S."/>
            <person name="Rosso M.N."/>
        </authorList>
    </citation>
    <scope>NUCLEOTIDE SEQUENCE [LARGE SCALE GENOMIC DNA]</scope>
    <source>
        <strain evidence="4 5">BRFM 1820</strain>
    </source>
</reference>
<dbReference type="InterPro" id="IPR007527">
    <property type="entry name" value="Znf_SWIM"/>
</dbReference>
<keyword evidence="5" id="KW-1185">Reference proteome</keyword>
<feature type="region of interest" description="Disordered" evidence="2">
    <location>
        <begin position="416"/>
        <end position="479"/>
    </location>
</feature>
<keyword evidence="1" id="KW-0479">Metal-binding</keyword>
<feature type="compositionally biased region" description="Acidic residues" evidence="2">
    <location>
        <begin position="517"/>
        <end position="528"/>
    </location>
</feature>
<accession>A0A371CMG8</accession>
<keyword evidence="1" id="KW-0863">Zinc-finger</keyword>
<dbReference type="PROSITE" id="PS50966">
    <property type="entry name" value="ZF_SWIM"/>
    <property type="match status" value="1"/>
</dbReference>
<evidence type="ECO:0000256" key="1">
    <source>
        <dbReference type="PROSITE-ProRule" id="PRU00325"/>
    </source>
</evidence>
<keyword evidence="1" id="KW-0862">Zinc</keyword>
<gene>
    <name evidence="4" type="ORF">OH76DRAFT_1412097</name>
</gene>
<dbReference type="EMBL" id="KZ857511">
    <property type="protein sequence ID" value="RDX41470.1"/>
    <property type="molecule type" value="Genomic_DNA"/>
</dbReference>
<feature type="compositionally biased region" description="Acidic residues" evidence="2">
    <location>
        <begin position="420"/>
        <end position="432"/>
    </location>
</feature>
<protein>
    <recommendedName>
        <fullName evidence="3">SWIM-type domain-containing protein</fullName>
    </recommendedName>
</protein>
<dbReference type="InterPro" id="IPR018247">
    <property type="entry name" value="EF_Hand_1_Ca_BS"/>
</dbReference>